<keyword evidence="2" id="KW-1185">Reference proteome</keyword>
<organism evidence="1 2">
    <name type="scientific">Mytilus galloprovincialis</name>
    <name type="common">Mediterranean mussel</name>
    <dbReference type="NCBI Taxonomy" id="29158"/>
    <lineage>
        <taxon>Eukaryota</taxon>
        <taxon>Metazoa</taxon>
        <taxon>Spiralia</taxon>
        <taxon>Lophotrochozoa</taxon>
        <taxon>Mollusca</taxon>
        <taxon>Bivalvia</taxon>
        <taxon>Autobranchia</taxon>
        <taxon>Pteriomorphia</taxon>
        <taxon>Mytilida</taxon>
        <taxon>Mytiloidea</taxon>
        <taxon>Mytilidae</taxon>
        <taxon>Mytilinae</taxon>
        <taxon>Mytilus</taxon>
    </lineage>
</organism>
<gene>
    <name evidence="1" type="ORF">MGAL_10B063024</name>
</gene>
<sequence length="51" mass="6114">MGFRLIMRRTERMKSQRNVVHTSFFSSYVHITSCLSPKLKLKEKHQDTVNF</sequence>
<name>A0A8B6C8K9_MYTGA</name>
<dbReference type="EMBL" id="UYJE01001363">
    <property type="protein sequence ID" value="VDI01599.1"/>
    <property type="molecule type" value="Genomic_DNA"/>
</dbReference>
<protein>
    <submittedName>
        <fullName evidence="1">Uncharacterized protein</fullName>
    </submittedName>
</protein>
<dbReference type="AlphaFoldDB" id="A0A8B6C8K9"/>
<reference evidence="1" key="1">
    <citation type="submission" date="2018-11" db="EMBL/GenBank/DDBJ databases">
        <authorList>
            <person name="Alioto T."/>
            <person name="Alioto T."/>
        </authorList>
    </citation>
    <scope>NUCLEOTIDE SEQUENCE</scope>
</reference>
<accession>A0A8B6C8K9</accession>
<proteinExistence type="predicted"/>
<comment type="caution">
    <text evidence="1">The sequence shown here is derived from an EMBL/GenBank/DDBJ whole genome shotgun (WGS) entry which is preliminary data.</text>
</comment>
<dbReference type="Proteomes" id="UP000596742">
    <property type="component" value="Unassembled WGS sequence"/>
</dbReference>
<evidence type="ECO:0000313" key="2">
    <source>
        <dbReference type="Proteomes" id="UP000596742"/>
    </source>
</evidence>
<evidence type="ECO:0000313" key="1">
    <source>
        <dbReference type="EMBL" id="VDI01599.1"/>
    </source>
</evidence>